<proteinExistence type="inferred from homology"/>
<keyword evidence="3 5" id="KW-0418">Kinase</keyword>
<dbReference type="InterPro" id="IPR023660">
    <property type="entry name" value="Arg_Kinase"/>
</dbReference>
<dbReference type="SUPFAM" id="SSF55931">
    <property type="entry name" value="Glutamine synthetase/guanido kinase"/>
    <property type="match status" value="1"/>
</dbReference>
<accession>A0A7C3URK3</accession>
<feature type="binding site" evidence="5 6">
    <location>
        <begin position="207"/>
        <end position="212"/>
    </location>
    <ligand>
        <name>ATP</name>
        <dbReference type="ChEBI" id="CHEBI:30616"/>
    </ligand>
</feature>
<dbReference type="HAMAP" id="MF_00602">
    <property type="entry name" value="Prot_Arg_kinase"/>
    <property type="match status" value="1"/>
</dbReference>
<keyword evidence="2 5" id="KW-0547">Nucleotide-binding</keyword>
<feature type="binding site" evidence="5 6">
    <location>
        <position position="125"/>
    </location>
    <ligand>
        <name>ATP</name>
        <dbReference type="ChEBI" id="CHEBI:30616"/>
    </ligand>
</feature>
<comment type="catalytic activity">
    <reaction evidence="5">
        <text>L-arginyl-[protein] + ATP = N(omega)-phospho-L-arginyl-[protein] + ADP + H(+)</text>
        <dbReference type="Rhea" id="RHEA:43384"/>
        <dbReference type="Rhea" id="RHEA-COMP:10532"/>
        <dbReference type="Rhea" id="RHEA-COMP:10533"/>
        <dbReference type="ChEBI" id="CHEBI:15378"/>
        <dbReference type="ChEBI" id="CHEBI:29965"/>
        <dbReference type="ChEBI" id="CHEBI:30616"/>
        <dbReference type="ChEBI" id="CHEBI:83226"/>
        <dbReference type="ChEBI" id="CHEBI:456216"/>
        <dbReference type="EC" id="2.7.14.1"/>
    </reaction>
</comment>
<organism evidence="9">
    <name type="scientific">candidate division WOR-3 bacterium</name>
    <dbReference type="NCBI Taxonomy" id="2052148"/>
    <lineage>
        <taxon>Bacteria</taxon>
        <taxon>Bacteria division WOR-3</taxon>
    </lineage>
</organism>
<dbReference type="Gene3D" id="3.30.590.10">
    <property type="entry name" value="Glutamine synthetase/guanido kinase, catalytic domain"/>
    <property type="match status" value="1"/>
</dbReference>
<dbReference type="PANTHER" id="PTHR11547">
    <property type="entry name" value="ARGININE OR CREATINE KINASE"/>
    <property type="match status" value="1"/>
</dbReference>
<evidence type="ECO:0000256" key="4">
    <source>
        <dbReference type="ARBA" id="ARBA00022840"/>
    </source>
</evidence>
<keyword evidence="1 5" id="KW-0808">Transferase</keyword>
<protein>
    <recommendedName>
        <fullName evidence="5">Protein-arginine kinase</fullName>
        <ecNumber evidence="5">2.7.14.1</ecNumber>
    </recommendedName>
</protein>
<dbReference type="EMBL" id="DTMQ01000042">
    <property type="protein sequence ID" value="HGE99790.1"/>
    <property type="molecule type" value="Genomic_DNA"/>
</dbReference>
<feature type="short sequence motif" description="RDXXRA motif of the pArg binding pocket involved in allosteric regulation" evidence="5">
    <location>
        <begin position="337"/>
        <end position="342"/>
    </location>
</feature>
<comment type="activity regulation">
    <text evidence="5">Appears to be allosterically activated by the binding of pArg-containing polypeptides to the pArg-binding pocket localized in the C-terminal domain of McsB.</text>
</comment>
<dbReference type="InterPro" id="IPR014746">
    <property type="entry name" value="Gln_synth/guanido_kin_cat_dom"/>
</dbReference>
<dbReference type="GO" id="GO:0005524">
    <property type="term" value="F:ATP binding"/>
    <property type="evidence" value="ECO:0007669"/>
    <property type="project" value="UniProtKB-UniRule"/>
</dbReference>
<comment type="function">
    <text evidence="5">Catalyzes the specific phosphorylation of arginine residues in proteins.</text>
</comment>
<reference evidence="9" key="1">
    <citation type="journal article" date="2020" name="mSystems">
        <title>Genome- and Community-Level Interaction Insights into Carbon Utilization and Element Cycling Functions of Hydrothermarchaeota in Hydrothermal Sediment.</title>
        <authorList>
            <person name="Zhou Z."/>
            <person name="Liu Y."/>
            <person name="Xu W."/>
            <person name="Pan J."/>
            <person name="Luo Z.H."/>
            <person name="Li M."/>
        </authorList>
    </citation>
    <scope>NUCLEOTIDE SEQUENCE [LARGE SCALE GENOMIC DNA]</scope>
    <source>
        <strain evidence="9">SpSt-906</strain>
    </source>
</reference>
<dbReference type="InterPro" id="IPR000749">
    <property type="entry name" value="ATP-guanido_PTrfase"/>
</dbReference>
<dbReference type="AlphaFoldDB" id="A0A7C3URK3"/>
<feature type="binding site" evidence="5 6">
    <location>
        <begin position="28"/>
        <end position="32"/>
    </location>
    <ligand>
        <name>ATP</name>
        <dbReference type="ChEBI" id="CHEBI:30616"/>
    </ligand>
</feature>
<dbReference type="PANTHER" id="PTHR11547:SF38">
    <property type="entry name" value="ARGININE KINASE 1-RELATED"/>
    <property type="match status" value="1"/>
</dbReference>
<dbReference type="GO" id="GO:0005615">
    <property type="term" value="C:extracellular space"/>
    <property type="evidence" value="ECO:0007669"/>
    <property type="project" value="TreeGrafter"/>
</dbReference>
<evidence type="ECO:0000313" key="9">
    <source>
        <dbReference type="EMBL" id="HGE99790.1"/>
    </source>
</evidence>
<evidence type="ECO:0000256" key="3">
    <source>
        <dbReference type="ARBA" id="ARBA00022777"/>
    </source>
</evidence>
<feature type="domain" description="Phosphagen kinase C-terminal" evidence="8">
    <location>
        <begin position="25"/>
        <end position="254"/>
    </location>
</feature>
<sequence length="352" mass="40292">MGKNILPEGNTVGKWFLPEGPNSDIVLSSRIRLARNLAGIPFLPRAEPKDQEKVLEMVKEALNEQRFLEEGYFLTENELSPLKLEFLKERHLIPLDFVRSERKRGIYIKRDETESILINEEDHLRLQSLTSGMDLFSAYEKIENLDNTLSEELPYAFTPEFGYLTTCPTNVGTGLRASLFLHLPGLVITKEIEKVLRSLLEMGLVARGIYGEGSETKGNLFQVSNQITLGLSEEEILEKVTKVGEQIVEYEKKAREFLMRDFRLAIEDKIARAYAILKNARLLNSEEATNLLLLVRLGINLNLIKEVDLKTINILLILIRPANLQIYYNQEMEERERDEKRASLVRSVLSNG</sequence>
<feature type="binding site" evidence="5 6">
    <location>
        <position position="91"/>
    </location>
    <ligand>
        <name>ATP</name>
        <dbReference type="ChEBI" id="CHEBI:30616"/>
    </ligand>
</feature>
<comment type="similarity">
    <text evidence="5 6 7">Belongs to the ATP:guanido phosphotransferase family.</text>
</comment>
<dbReference type="CDD" id="cd07930">
    <property type="entry name" value="bacterial_phosphagen_kinase"/>
    <property type="match status" value="1"/>
</dbReference>
<gene>
    <name evidence="5" type="primary">mcsB</name>
    <name evidence="9" type="ORF">ENX07_06975</name>
</gene>
<evidence type="ECO:0000256" key="2">
    <source>
        <dbReference type="ARBA" id="ARBA00022741"/>
    </source>
</evidence>
<dbReference type="Pfam" id="PF00217">
    <property type="entry name" value="ATP-gua_Ptrans"/>
    <property type="match status" value="1"/>
</dbReference>
<dbReference type="PROSITE" id="PS00112">
    <property type="entry name" value="PHOSPHAGEN_KINASE"/>
    <property type="match status" value="1"/>
</dbReference>
<comment type="caution">
    <text evidence="9">The sequence shown here is derived from an EMBL/GenBank/DDBJ whole genome shotgun (WGS) entry which is preliminary data.</text>
</comment>
<evidence type="ECO:0000259" key="8">
    <source>
        <dbReference type="PROSITE" id="PS51510"/>
    </source>
</evidence>
<dbReference type="EC" id="2.7.14.1" evidence="5"/>
<feature type="binding site" evidence="5 6">
    <location>
        <begin position="176"/>
        <end position="180"/>
    </location>
    <ligand>
        <name>ATP</name>
        <dbReference type="ChEBI" id="CHEBI:30616"/>
    </ligand>
</feature>
<dbReference type="InterPro" id="IPR022415">
    <property type="entry name" value="ATP-guanido_PTrfase_AS"/>
</dbReference>
<dbReference type="PROSITE" id="PS51510">
    <property type="entry name" value="PHOSPHAGEN_KINASE_C"/>
    <property type="match status" value="1"/>
</dbReference>
<dbReference type="InterPro" id="IPR022414">
    <property type="entry name" value="ATP-guanido_PTrfase_cat"/>
</dbReference>
<dbReference type="NCBIfam" id="NF002194">
    <property type="entry name" value="PRK01059.1-4"/>
    <property type="match status" value="1"/>
</dbReference>
<evidence type="ECO:0000256" key="6">
    <source>
        <dbReference type="PROSITE-ProRule" id="PRU00843"/>
    </source>
</evidence>
<keyword evidence="5" id="KW-0021">Allosteric enzyme</keyword>
<dbReference type="GO" id="GO:1990424">
    <property type="term" value="F:protein arginine kinase activity"/>
    <property type="evidence" value="ECO:0007669"/>
    <property type="project" value="UniProtKB-EC"/>
</dbReference>
<evidence type="ECO:0000256" key="1">
    <source>
        <dbReference type="ARBA" id="ARBA00022679"/>
    </source>
</evidence>
<dbReference type="GO" id="GO:0046314">
    <property type="term" value="P:phosphocreatine biosynthetic process"/>
    <property type="evidence" value="ECO:0007669"/>
    <property type="project" value="InterPro"/>
</dbReference>
<evidence type="ECO:0000256" key="7">
    <source>
        <dbReference type="RuleBase" id="RU000505"/>
    </source>
</evidence>
<dbReference type="GO" id="GO:0004111">
    <property type="term" value="F:creatine kinase activity"/>
    <property type="evidence" value="ECO:0007669"/>
    <property type="project" value="InterPro"/>
</dbReference>
<keyword evidence="4 5" id="KW-0067">ATP-binding</keyword>
<name>A0A7C3URK3_UNCW3</name>
<evidence type="ECO:0000256" key="5">
    <source>
        <dbReference type="HAMAP-Rule" id="MF_00602"/>
    </source>
</evidence>